<dbReference type="STRING" id="1164594.SAMN05216204_101277"/>
<dbReference type="OrthoDB" id="9775455at2"/>
<sequence>MNRRLHFARFTAGIALAAAVPTHAAPAPATPAAEAAPARPAPRAPANPQEPRPQSAMGCSGEAARPAVLSLNMGKSTMLRLPEKVVNRSVGNPAVVQAMLVSPDTLYIAGVDVGSTNMIVQGKSGLCSVVDIVVAMDPAALQATLAAAMPDEKDIRVIAAADSLVLTGTVSDAGAMARAVELAGAYVRRPLRQLPAAAKENETDGVIALANSNSGGGGASSAAARVVNLLSVSAPQQVQLEVKIAEVSKTLLERLETSTTINFGSGSWAAALVTNFLTGQGRAGVGAVKTNGNRLVGEADKQDGLVRILAEPNLLAISGQEGTFLAGGRFFIPVAQDQNKVTLEEKEFGVGLRFTPTVLAGGRINLKVAPEVSELSREGVGVSALGITGSAILPLITTRRASTTVQLHDGQSFAIGGLIKNNLVANLKGLPMLGEVPVLGALFRSTDYQQDRTELVFVITARLVKPLPGASYSLPTDKVGIPTRAGVLLGGMLEGAAPAATTAAVSTPQPAAPAAHTAGGFELK</sequence>
<keyword evidence="7" id="KW-1185">Reference proteome</keyword>
<feature type="signal peptide" evidence="3">
    <location>
        <begin position="1"/>
        <end position="24"/>
    </location>
</feature>
<dbReference type="RefSeq" id="WP_091870385.1">
    <property type="nucleotide sequence ID" value="NZ_FOLD01000001.1"/>
</dbReference>
<dbReference type="PRINTS" id="PR00811">
    <property type="entry name" value="BCTERIALGSPD"/>
</dbReference>
<evidence type="ECO:0000256" key="1">
    <source>
        <dbReference type="RuleBase" id="RU004003"/>
    </source>
</evidence>
<feature type="domain" description="Type II/III secretion system secretin-like" evidence="4">
    <location>
        <begin position="301"/>
        <end position="465"/>
    </location>
</feature>
<reference evidence="7" key="1">
    <citation type="submission" date="2016-10" db="EMBL/GenBank/DDBJ databases">
        <authorList>
            <person name="Varghese N."/>
            <person name="Submissions S."/>
        </authorList>
    </citation>
    <scope>NUCLEOTIDE SEQUENCE [LARGE SCALE GENOMIC DNA]</scope>
    <source>
        <strain evidence="7">CGMCC 1.12041</strain>
    </source>
</reference>
<evidence type="ECO:0000313" key="7">
    <source>
        <dbReference type="Proteomes" id="UP000198639"/>
    </source>
</evidence>
<dbReference type="GO" id="GO:0009306">
    <property type="term" value="P:protein secretion"/>
    <property type="evidence" value="ECO:0007669"/>
    <property type="project" value="InterPro"/>
</dbReference>
<dbReference type="PANTHER" id="PTHR30332:SF17">
    <property type="entry name" value="TYPE IV PILIATION SYSTEM PROTEIN DR_0774-RELATED"/>
    <property type="match status" value="1"/>
</dbReference>
<gene>
    <name evidence="6" type="ORF">SAMN05216204_101277</name>
</gene>
<evidence type="ECO:0000256" key="3">
    <source>
        <dbReference type="SAM" id="SignalP"/>
    </source>
</evidence>
<dbReference type="InterPro" id="IPR001775">
    <property type="entry name" value="GspD/PilQ"/>
</dbReference>
<dbReference type="InterPro" id="IPR050810">
    <property type="entry name" value="Bact_Secretion_Sys_Channel"/>
</dbReference>
<dbReference type="Pfam" id="PF13629">
    <property type="entry name" value="T2SS-T3SS_pil_N"/>
    <property type="match status" value="1"/>
</dbReference>
<dbReference type="Pfam" id="PF00263">
    <property type="entry name" value="Secretin"/>
    <property type="match status" value="1"/>
</dbReference>
<comment type="similarity">
    <text evidence="1">Belongs to the bacterial secretin family.</text>
</comment>
<keyword evidence="3" id="KW-0732">Signal</keyword>
<feature type="compositionally biased region" description="Pro residues" evidence="2">
    <location>
        <begin position="39"/>
        <end position="51"/>
    </location>
</feature>
<name>A0A1I1DS90_9BURK</name>
<accession>A0A1I1DS90</accession>
<evidence type="ECO:0000313" key="6">
    <source>
        <dbReference type="EMBL" id="SFB75908.1"/>
    </source>
</evidence>
<evidence type="ECO:0000256" key="2">
    <source>
        <dbReference type="SAM" id="MobiDB-lite"/>
    </source>
</evidence>
<feature type="compositionally biased region" description="Low complexity" evidence="2">
    <location>
        <begin position="27"/>
        <end position="38"/>
    </location>
</feature>
<protein>
    <submittedName>
        <fullName evidence="6">Pilus assembly protein CpaC</fullName>
    </submittedName>
</protein>
<feature type="chain" id="PRO_5011537708" evidence="3">
    <location>
        <begin position="25"/>
        <end position="524"/>
    </location>
</feature>
<dbReference type="InterPro" id="IPR032789">
    <property type="entry name" value="T2SS-T3SS_pil_N"/>
</dbReference>
<evidence type="ECO:0000259" key="4">
    <source>
        <dbReference type="Pfam" id="PF00263"/>
    </source>
</evidence>
<dbReference type="EMBL" id="FOLD01000001">
    <property type="protein sequence ID" value="SFB75908.1"/>
    <property type="molecule type" value="Genomic_DNA"/>
</dbReference>
<organism evidence="6 7">
    <name type="scientific">Massilia yuzhufengensis</name>
    <dbReference type="NCBI Taxonomy" id="1164594"/>
    <lineage>
        <taxon>Bacteria</taxon>
        <taxon>Pseudomonadati</taxon>
        <taxon>Pseudomonadota</taxon>
        <taxon>Betaproteobacteria</taxon>
        <taxon>Burkholderiales</taxon>
        <taxon>Oxalobacteraceae</taxon>
        <taxon>Telluria group</taxon>
        <taxon>Massilia</taxon>
    </lineage>
</organism>
<evidence type="ECO:0000259" key="5">
    <source>
        <dbReference type="Pfam" id="PF13629"/>
    </source>
</evidence>
<proteinExistence type="inferred from homology"/>
<dbReference type="InterPro" id="IPR004846">
    <property type="entry name" value="T2SS/T3SS_dom"/>
</dbReference>
<feature type="domain" description="Pilus formation protein N-terminal" evidence="5">
    <location>
        <begin position="66"/>
        <end position="134"/>
    </location>
</feature>
<dbReference type="Proteomes" id="UP000198639">
    <property type="component" value="Unassembled WGS sequence"/>
</dbReference>
<feature type="region of interest" description="Disordered" evidence="2">
    <location>
        <begin position="27"/>
        <end position="61"/>
    </location>
</feature>
<dbReference type="PANTHER" id="PTHR30332">
    <property type="entry name" value="PROBABLE GENERAL SECRETION PATHWAY PROTEIN D"/>
    <property type="match status" value="1"/>
</dbReference>
<dbReference type="AlphaFoldDB" id="A0A1I1DS90"/>
<dbReference type="GO" id="GO:0015627">
    <property type="term" value="C:type II protein secretion system complex"/>
    <property type="evidence" value="ECO:0007669"/>
    <property type="project" value="TreeGrafter"/>
</dbReference>